<dbReference type="GO" id="GO:0046872">
    <property type="term" value="F:metal ion binding"/>
    <property type="evidence" value="ECO:0007669"/>
    <property type="project" value="UniProtKB-KW"/>
</dbReference>
<evidence type="ECO:0000256" key="11">
    <source>
        <dbReference type="ARBA" id="ARBA00023264"/>
    </source>
</evidence>
<keyword evidence="3 13" id="KW-0808">Transferase</keyword>
<dbReference type="Gene3D" id="2.60.200.40">
    <property type="match status" value="1"/>
</dbReference>
<dbReference type="InterPro" id="IPR005218">
    <property type="entry name" value="Diacylglycerol/lipid_kinase"/>
</dbReference>
<keyword evidence="6 13" id="KW-0418">Kinase</keyword>
<dbReference type="GO" id="GO:0008654">
    <property type="term" value="P:phospholipid biosynthetic process"/>
    <property type="evidence" value="ECO:0007669"/>
    <property type="project" value="UniProtKB-KW"/>
</dbReference>
<dbReference type="Gene3D" id="3.40.50.10330">
    <property type="entry name" value="Probable inorganic polyphosphate/atp-NAD kinase, domain 1"/>
    <property type="match status" value="1"/>
</dbReference>
<dbReference type="NCBIfam" id="NF009602">
    <property type="entry name" value="PRK13054.1"/>
    <property type="match status" value="1"/>
</dbReference>
<keyword evidence="9" id="KW-0443">Lipid metabolism</keyword>
<evidence type="ECO:0000313" key="14">
    <source>
        <dbReference type="Proteomes" id="UP001165678"/>
    </source>
</evidence>
<name>A0AA41ZDF1_9GAMM</name>
<evidence type="ECO:0000256" key="4">
    <source>
        <dbReference type="ARBA" id="ARBA00022723"/>
    </source>
</evidence>
<dbReference type="InterPro" id="IPR050187">
    <property type="entry name" value="Lipid_Phosphate_FormReg"/>
</dbReference>
<dbReference type="InterPro" id="IPR017438">
    <property type="entry name" value="ATP-NAD_kinase_N"/>
</dbReference>
<evidence type="ECO:0000256" key="5">
    <source>
        <dbReference type="ARBA" id="ARBA00022741"/>
    </source>
</evidence>
<evidence type="ECO:0000259" key="12">
    <source>
        <dbReference type="PROSITE" id="PS50146"/>
    </source>
</evidence>
<keyword evidence="2" id="KW-0444">Lipid biosynthesis</keyword>
<evidence type="ECO:0000256" key="10">
    <source>
        <dbReference type="ARBA" id="ARBA00023209"/>
    </source>
</evidence>
<dbReference type="InterPro" id="IPR045540">
    <property type="entry name" value="YegS/DAGK_C"/>
</dbReference>
<dbReference type="GO" id="GO:0016301">
    <property type="term" value="F:kinase activity"/>
    <property type="evidence" value="ECO:0007669"/>
    <property type="project" value="UniProtKB-KW"/>
</dbReference>
<comment type="cofactor">
    <cofactor evidence="1">
        <name>Mg(2+)</name>
        <dbReference type="ChEBI" id="CHEBI:18420"/>
    </cofactor>
</comment>
<dbReference type="GO" id="GO:0005524">
    <property type="term" value="F:ATP binding"/>
    <property type="evidence" value="ECO:0007669"/>
    <property type="project" value="UniProtKB-KW"/>
</dbReference>
<evidence type="ECO:0000256" key="7">
    <source>
        <dbReference type="ARBA" id="ARBA00022840"/>
    </source>
</evidence>
<dbReference type="EMBL" id="JAPIVE010000001">
    <property type="protein sequence ID" value="MCX2523254.1"/>
    <property type="molecule type" value="Genomic_DNA"/>
</dbReference>
<protein>
    <submittedName>
        <fullName evidence="13">Lipid kinase YegS</fullName>
        <ecNumber evidence="13">2.7.1.-</ecNumber>
    </submittedName>
</protein>
<dbReference type="GO" id="GO:0005886">
    <property type="term" value="C:plasma membrane"/>
    <property type="evidence" value="ECO:0007669"/>
    <property type="project" value="TreeGrafter"/>
</dbReference>
<dbReference type="AlphaFoldDB" id="A0AA41ZDF1"/>
<evidence type="ECO:0000256" key="8">
    <source>
        <dbReference type="ARBA" id="ARBA00022842"/>
    </source>
</evidence>
<dbReference type="PANTHER" id="PTHR12358">
    <property type="entry name" value="SPHINGOSINE KINASE"/>
    <property type="match status" value="1"/>
</dbReference>
<dbReference type="InterPro" id="IPR016064">
    <property type="entry name" value="NAD/diacylglycerol_kinase_sf"/>
</dbReference>
<dbReference type="RefSeq" id="WP_265895570.1">
    <property type="nucleotide sequence ID" value="NZ_JAPIVE010000001.1"/>
</dbReference>
<keyword evidence="5" id="KW-0547">Nucleotide-binding</keyword>
<dbReference type="PROSITE" id="PS50146">
    <property type="entry name" value="DAGK"/>
    <property type="match status" value="1"/>
</dbReference>
<keyword evidence="4" id="KW-0479">Metal-binding</keyword>
<evidence type="ECO:0000256" key="9">
    <source>
        <dbReference type="ARBA" id="ARBA00023098"/>
    </source>
</evidence>
<reference evidence="13" key="1">
    <citation type="submission" date="2022-11" db="EMBL/GenBank/DDBJ databases">
        <title>Larsenimonas rhizosphaerae sp. nov., isolated from a tidal mudflat.</title>
        <authorList>
            <person name="Lee S.D."/>
            <person name="Kim I.S."/>
        </authorList>
    </citation>
    <scope>NUCLEOTIDE SEQUENCE</scope>
    <source>
        <strain evidence="13">GH2-1</strain>
    </source>
</reference>
<proteinExistence type="predicted"/>
<keyword evidence="14" id="KW-1185">Reference proteome</keyword>
<comment type="caution">
    <text evidence="13">The sequence shown here is derived from an EMBL/GenBank/DDBJ whole genome shotgun (WGS) entry which is preliminary data.</text>
</comment>
<evidence type="ECO:0000256" key="1">
    <source>
        <dbReference type="ARBA" id="ARBA00001946"/>
    </source>
</evidence>
<accession>A0AA41ZDF1</accession>
<feature type="domain" description="DAGKc" evidence="12">
    <location>
        <begin position="1"/>
        <end position="129"/>
    </location>
</feature>
<organism evidence="13 14">
    <name type="scientific">Larsenimonas rhizosphaerae</name>
    <dbReference type="NCBI Taxonomy" id="2944682"/>
    <lineage>
        <taxon>Bacteria</taxon>
        <taxon>Pseudomonadati</taxon>
        <taxon>Pseudomonadota</taxon>
        <taxon>Gammaproteobacteria</taxon>
        <taxon>Oceanospirillales</taxon>
        <taxon>Halomonadaceae</taxon>
        <taxon>Larsenimonas</taxon>
    </lineage>
</organism>
<dbReference type="SUPFAM" id="SSF111331">
    <property type="entry name" value="NAD kinase/diacylglycerol kinase-like"/>
    <property type="match status" value="1"/>
</dbReference>
<evidence type="ECO:0000313" key="13">
    <source>
        <dbReference type="EMBL" id="MCX2523254.1"/>
    </source>
</evidence>
<evidence type="ECO:0000256" key="6">
    <source>
        <dbReference type="ARBA" id="ARBA00022777"/>
    </source>
</evidence>
<keyword evidence="8" id="KW-0460">Magnesium</keyword>
<dbReference type="SMART" id="SM00046">
    <property type="entry name" value="DAGKc"/>
    <property type="match status" value="1"/>
</dbReference>
<dbReference type="PANTHER" id="PTHR12358:SF106">
    <property type="entry name" value="LIPID KINASE YEGS"/>
    <property type="match status" value="1"/>
</dbReference>
<sequence length="307" mass="32898">MTLRLLLNGKSSGNEELRAAIFEARDAGHDLDVRVSWEGGDIEQFVIDAHRDGIQRIIVGGGDGTINEAATGLMALPAAERPEMGIIPMGTANDFATGCGVPLTPDEALMLAIRGQSVDVDVGQINDKVFLNMASGGFGAKITTSTPPLLKKMLGGGAYSLVGAIRFWSFEPYAGRLEWDGGARDIRAMVLAIGNGRQAGGSQELTPRASIDDGLLDVMVVDAFGYRNIPAVVREMEALGPHGRFVHYFKTPWVSFKTTANPLPINLDGEFHEFEALECSVNKAALRIVLPETCRLLTSNTGQEDPS</sequence>
<gene>
    <name evidence="13" type="primary">yegS</name>
    <name evidence="13" type="ORF">OQ287_03290</name>
</gene>
<keyword evidence="10" id="KW-0594">Phospholipid biosynthesis</keyword>
<dbReference type="Pfam" id="PF00781">
    <property type="entry name" value="DAGK_cat"/>
    <property type="match status" value="1"/>
</dbReference>
<evidence type="ECO:0000256" key="2">
    <source>
        <dbReference type="ARBA" id="ARBA00022516"/>
    </source>
</evidence>
<evidence type="ECO:0000256" key="3">
    <source>
        <dbReference type="ARBA" id="ARBA00022679"/>
    </source>
</evidence>
<dbReference type="Proteomes" id="UP001165678">
    <property type="component" value="Unassembled WGS sequence"/>
</dbReference>
<dbReference type="EC" id="2.7.1.-" evidence="13"/>
<dbReference type="Pfam" id="PF19279">
    <property type="entry name" value="YegS_C"/>
    <property type="match status" value="1"/>
</dbReference>
<dbReference type="NCBIfam" id="TIGR00147">
    <property type="entry name" value="YegS/Rv2252/BmrU family lipid kinase"/>
    <property type="match status" value="1"/>
</dbReference>
<keyword evidence="7" id="KW-0067">ATP-binding</keyword>
<dbReference type="InterPro" id="IPR001206">
    <property type="entry name" value="Diacylglycerol_kinase_cat_dom"/>
</dbReference>
<keyword evidence="11" id="KW-1208">Phospholipid metabolism</keyword>